<feature type="transmembrane region" description="Helical" evidence="4">
    <location>
        <begin position="407"/>
        <end position="426"/>
    </location>
</feature>
<dbReference type="PANTHER" id="PTHR22550:SF5">
    <property type="entry name" value="LEUCINE ZIPPER PROTEIN 4"/>
    <property type="match status" value="1"/>
</dbReference>
<dbReference type="Pfam" id="PF03323">
    <property type="entry name" value="GerA"/>
    <property type="match status" value="1"/>
</dbReference>
<feature type="transmembrane region" description="Helical" evidence="4">
    <location>
        <begin position="314"/>
        <end position="335"/>
    </location>
</feature>
<feature type="compositionally biased region" description="Polar residues" evidence="3">
    <location>
        <begin position="34"/>
        <end position="45"/>
    </location>
</feature>
<dbReference type="PIRSF" id="PIRSF005690">
    <property type="entry name" value="GerBA"/>
    <property type="match status" value="1"/>
</dbReference>
<evidence type="ECO:0000256" key="1">
    <source>
        <dbReference type="ARBA" id="ARBA00005278"/>
    </source>
</evidence>
<feature type="transmembrane region" description="Helical" evidence="4">
    <location>
        <begin position="433"/>
        <end position="459"/>
    </location>
</feature>
<keyword evidence="2 4" id="KW-0472">Membrane</keyword>
<evidence type="ECO:0000313" key="5">
    <source>
        <dbReference type="EMBL" id="MBP1936257.1"/>
    </source>
</evidence>
<dbReference type="InterPro" id="IPR050768">
    <property type="entry name" value="UPF0353/GerABKA_families"/>
</dbReference>
<evidence type="ECO:0000256" key="4">
    <source>
        <dbReference type="SAM" id="Phobius"/>
    </source>
</evidence>
<protein>
    <recommendedName>
        <fullName evidence="7">Spore germination protein</fullName>
    </recommendedName>
</protein>
<evidence type="ECO:0000256" key="2">
    <source>
        <dbReference type="ARBA" id="ARBA00023136"/>
    </source>
</evidence>
<keyword evidence="4" id="KW-1133">Transmembrane helix</keyword>
<dbReference type="PANTHER" id="PTHR22550">
    <property type="entry name" value="SPORE GERMINATION PROTEIN"/>
    <property type="match status" value="1"/>
</dbReference>
<feature type="compositionally biased region" description="Low complexity" evidence="3">
    <location>
        <begin position="16"/>
        <end position="33"/>
    </location>
</feature>
<feature type="region of interest" description="Disordered" evidence="3">
    <location>
        <begin position="1"/>
        <end position="45"/>
    </location>
</feature>
<evidence type="ECO:0000313" key="6">
    <source>
        <dbReference type="Proteomes" id="UP001519273"/>
    </source>
</evidence>
<organism evidence="5 6">
    <name type="scientific">Paenibacillus sediminis</name>
    <dbReference type="NCBI Taxonomy" id="664909"/>
    <lineage>
        <taxon>Bacteria</taxon>
        <taxon>Bacillati</taxon>
        <taxon>Bacillota</taxon>
        <taxon>Bacilli</taxon>
        <taxon>Bacillales</taxon>
        <taxon>Paenibacillaceae</taxon>
        <taxon>Paenibacillus</taxon>
    </lineage>
</organism>
<reference evidence="5 6" key="1">
    <citation type="submission" date="2021-03" db="EMBL/GenBank/DDBJ databases">
        <title>Genomic Encyclopedia of Type Strains, Phase IV (KMG-IV): sequencing the most valuable type-strain genomes for metagenomic binning, comparative biology and taxonomic classification.</title>
        <authorList>
            <person name="Goeker M."/>
        </authorList>
    </citation>
    <scope>NUCLEOTIDE SEQUENCE [LARGE SCALE GENOMIC DNA]</scope>
    <source>
        <strain evidence="5 6">DSM 23491</strain>
    </source>
</reference>
<gene>
    <name evidence="5" type="ORF">J2Z20_001118</name>
</gene>
<feature type="compositionally biased region" description="Basic and acidic residues" evidence="3">
    <location>
        <begin position="1"/>
        <end position="13"/>
    </location>
</feature>
<keyword evidence="6" id="KW-1185">Reference proteome</keyword>
<comment type="caution">
    <text evidence="5">The sequence shown here is derived from an EMBL/GenBank/DDBJ whole genome shotgun (WGS) entry which is preliminary data.</text>
</comment>
<evidence type="ECO:0008006" key="7">
    <source>
        <dbReference type="Google" id="ProtNLM"/>
    </source>
</evidence>
<proteinExistence type="inferred from homology"/>
<dbReference type="EMBL" id="JAGGKP010000001">
    <property type="protein sequence ID" value="MBP1936257.1"/>
    <property type="molecule type" value="Genomic_DNA"/>
</dbReference>
<comment type="similarity">
    <text evidence="1">Belongs to the GerABKA family.</text>
</comment>
<keyword evidence="4" id="KW-0812">Transmembrane</keyword>
<accession>A0ABS4H147</accession>
<evidence type="ECO:0000256" key="3">
    <source>
        <dbReference type="SAM" id="MobiDB-lite"/>
    </source>
</evidence>
<sequence>MFWNKSKEDKGSDRGQNQSQQNQQNQQSQQNQQKDQTQTKTATPLTLENLKQKLAKMDDAEIIEREPNADLKVTFIYIRTLVNQERLNESVIEPLNHWTHNSVFDTLSIAKIKSISTLEEALEQLLSGSVIIYDVFYEQWWTVHLDIALSRSIESSETETILYGPKDSFSEQIDQNITLIRRRLPITELKTESFNVGSMSKTTIVLMYIEGLTNPEIISIARDKLSSIDFDLFLESSNVAAFMEEHPHSIFPQFQQTDRPDVCVYSLGLGKLTLLVNNTPFALIAPITFFHHFQSPEDYIHRWIIASFLRTLRFISYFVSITLIPMYVALTTHHYQMMPMQILFVVMESRLNLPFTPFWEAFLILATLEIIKEASLRMPTKSGQTLGVIGGIVIGQAAVQAEFASKVLIVLAGIATIASFLVPNYLMTKSHAIIQFVFLVLSSFLGVLGIVIGMIAFLAHLSAITSLKQPYFAPLAPFHGRDWIDLFIRGHLPWMKTRPVYLHPLKKWRTSRRR</sequence>
<name>A0ABS4H147_9BACL</name>
<dbReference type="RefSeq" id="WP_209846259.1">
    <property type="nucleotide sequence ID" value="NZ_CBCRVE010000002.1"/>
</dbReference>
<dbReference type="InterPro" id="IPR004995">
    <property type="entry name" value="Spore_Ger"/>
</dbReference>
<dbReference type="Proteomes" id="UP001519273">
    <property type="component" value="Unassembled WGS sequence"/>
</dbReference>